<evidence type="ECO:0000313" key="3">
    <source>
        <dbReference type="Proteomes" id="UP000183107"/>
    </source>
</evidence>
<reference evidence="3" key="1">
    <citation type="submission" date="2016-10" db="EMBL/GenBank/DDBJ databases">
        <authorList>
            <person name="Varghese N."/>
        </authorList>
    </citation>
    <scope>NUCLEOTIDE SEQUENCE [LARGE SCALE GENOMIC DNA]</scope>
    <source>
        <strain evidence="3">Nsp8</strain>
    </source>
</reference>
<evidence type="ECO:0000256" key="1">
    <source>
        <dbReference type="SAM" id="Phobius"/>
    </source>
</evidence>
<gene>
    <name evidence="2" type="ORF">SAMN05216386_2514</name>
</gene>
<evidence type="ECO:0000313" key="2">
    <source>
        <dbReference type="EMBL" id="SFO06926.1"/>
    </source>
</evidence>
<organism evidence="2 3">
    <name type="scientific">Nitrosospira briensis</name>
    <dbReference type="NCBI Taxonomy" id="35799"/>
    <lineage>
        <taxon>Bacteria</taxon>
        <taxon>Pseudomonadati</taxon>
        <taxon>Pseudomonadota</taxon>
        <taxon>Betaproteobacteria</taxon>
        <taxon>Nitrosomonadales</taxon>
        <taxon>Nitrosomonadaceae</taxon>
        <taxon>Nitrosospira</taxon>
    </lineage>
</organism>
<evidence type="ECO:0008006" key="4">
    <source>
        <dbReference type="Google" id="ProtNLM"/>
    </source>
</evidence>
<dbReference type="Proteomes" id="UP000183107">
    <property type="component" value="Unassembled WGS sequence"/>
</dbReference>
<keyword evidence="1" id="KW-0812">Transmembrane</keyword>
<protein>
    <recommendedName>
        <fullName evidence="4">DUF2946 domain-containing protein</fullName>
    </recommendedName>
</protein>
<accession>A0A1I5E6F1</accession>
<name>A0A1I5E6F1_9PROT</name>
<proteinExistence type="predicted"/>
<keyword evidence="1" id="KW-1133">Transmembrane helix</keyword>
<keyword evidence="1" id="KW-0472">Membrane</keyword>
<sequence>MRCLRIAAAMLSPVNRGESFSMILRKAFLLILVSALTFLPILQGAHALTHVDDAEITGMIYAGGHEEGGEIDAEAGSDVDRVCLDCVALAGLTIIFMALVVLSFNQRKCQILPSLKSEPFPLDFSLPYLVRGPPQV</sequence>
<dbReference type="AlphaFoldDB" id="A0A1I5E6F1"/>
<keyword evidence="3" id="KW-1185">Reference proteome</keyword>
<feature type="transmembrane region" description="Helical" evidence="1">
    <location>
        <begin position="87"/>
        <end position="104"/>
    </location>
</feature>
<dbReference type="EMBL" id="FOVJ01000007">
    <property type="protein sequence ID" value="SFO06926.1"/>
    <property type="molecule type" value="Genomic_DNA"/>
</dbReference>